<accession>A0A556MT48</accession>
<dbReference type="RefSeq" id="WP_144246620.1">
    <property type="nucleotide sequence ID" value="NZ_VLPK01000001.1"/>
</dbReference>
<feature type="signal peptide" evidence="1">
    <location>
        <begin position="1"/>
        <end position="26"/>
    </location>
</feature>
<evidence type="ECO:0000313" key="4">
    <source>
        <dbReference type="Proteomes" id="UP000318733"/>
    </source>
</evidence>
<organism evidence="3 4">
    <name type="scientific">Mucilaginibacter corticis</name>
    <dbReference type="NCBI Taxonomy" id="2597670"/>
    <lineage>
        <taxon>Bacteria</taxon>
        <taxon>Pseudomonadati</taxon>
        <taxon>Bacteroidota</taxon>
        <taxon>Sphingobacteriia</taxon>
        <taxon>Sphingobacteriales</taxon>
        <taxon>Sphingobacteriaceae</taxon>
        <taxon>Mucilaginibacter</taxon>
    </lineage>
</organism>
<name>A0A556MT48_9SPHI</name>
<evidence type="ECO:0000259" key="2">
    <source>
        <dbReference type="PROSITE" id="PS50213"/>
    </source>
</evidence>
<feature type="chain" id="PRO_5021898260" description="FAS1 domain-containing protein" evidence="1">
    <location>
        <begin position="27"/>
        <end position="276"/>
    </location>
</feature>
<dbReference type="EMBL" id="VLPK01000001">
    <property type="protein sequence ID" value="TSJ43055.1"/>
    <property type="molecule type" value="Genomic_DNA"/>
</dbReference>
<evidence type="ECO:0000313" key="3">
    <source>
        <dbReference type="EMBL" id="TSJ43055.1"/>
    </source>
</evidence>
<reference evidence="3 4" key="1">
    <citation type="submission" date="2019-07" db="EMBL/GenBank/DDBJ databases">
        <authorList>
            <person name="Huq M.A."/>
        </authorList>
    </citation>
    <scope>NUCLEOTIDE SEQUENCE [LARGE SCALE GENOMIC DNA]</scope>
    <source>
        <strain evidence="3 4">MAH-19</strain>
    </source>
</reference>
<dbReference type="PROSITE" id="PS51257">
    <property type="entry name" value="PROKAR_LIPOPROTEIN"/>
    <property type="match status" value="1"/>
</dbReference>
<dbReference type="Proteomes" id="UP000318733">
    <property type="component" value="Unassembled WGS sequence"/>
</dbReference>
<comment type="caution">
    <text evidence="3">The sequence shown here is derived from an EMBL/GenBank/DDBJ whole genome shotgun (WGS) entry which is preliminary data.</text>
</comment>
<keyword evidence="1" id="KW-0732">Signal</keyword>
<proteinExistence type="predicted"/>
<dbReference type="PROSITE" id="PS50213">
    <property type="entry name" value="FAS1"/>
    <property type="match status" value="1"/>
</dbReference>
<evidence type="ECO:0000256" key="1">
    <source>
        <dbReference type="SAM" id="SignalP"/>
    </source>
</evidence>
<dbReference type="Pfam" id="PF02469">
    <property type="entry name" value="Fasciclin"/>
    <property type="match status" value="1"/>
</dbReference>
<dbReference type="InterPro" id="IPR036378">
    <property type="entry name" value="FAS1_dom_sf"/>
</dbReference>
<dbReference type="Gene3D" id="2.30.180.10">
    <property type="entry name" value="FAS1 domain"/>
    <property type="match status" value="1"/>
</dbReference>
<dbReference type="SUPFAM" id="SSF82153">
    <property type="entry name" value="FAS1 domain"/>
    <property type="match status" value="1"/>
</dbReference>
<gene>
    <name evidence="3" type="ORF">FO440_02365</name>
</gene>
<dbReference type="InterPro" id="IPR000782">
    <property type="entry name" value="FAS1_domain"/>
</dbReference>
<protein>
    <recommendedName>
        <fullName evidence="2">FAS1 domain-containing protein</fullName>
    </recommendedName>
</protein>
<dbReference type="AlphaFoldDB" id="A0A556MT48"/>
<keyword evidence="4" id="KW-1185">Reference proteome</keyword>
<sequence length="276" mass="30958">MKTNLNKYLALVICSVLLAVSVSSCKKDNYYKDGGLAKANFNGSILQYLQSNPKFDTIAQIVKLAGMEDILSKEDITFFAPTDEVIRRTIGLVNSNIPYVSGGLNQSLFELNKDTIKTLDEIPQATWRKYLMRYVLKGKYLLKDFPQLDFDLRPQYPGGYYYGYNGDLDAIGVVYNSVINKNTSNNTTTTIRYAGYRQLCIASIVDPSNPSNFYNVSAPVATSDIQASNGVVHVLAVYDAAYTYYNGADKLMRASEILMDDFGLYPDFFQEVILNR</sequence>
<dbReference type="OrthoDB" id="1097608at2"/>
<feature type="domain" description="FAS1" evidence="2">
    <location>
        <begin position="42"/>
        <end position="239"/>
    </location>
</feature>